<dbReference type="InterPro" id="IPR002831">
    <property type="entry name" value="Tscrpt_reg_TrmB_N"/>
</dbReference>
<sequence length="265" mass="30304">MSSHRDKSTDIQKALAGFGLSVEEIALYVALLELGSQPASVLAKQASLKRGHTYNILARLMEQGIVQSHEKDGVKCFTGCAPESLLSMLERREEDLEKTKATLLDTLPLLQKLTHPLVLPPKVRLFQGTESMKEIYNDSLRHAEGVIHAFGDFAHFFPKERSVELNDWIWRYCERRAKKGIWYEGIVNKSADSDFAFKKRREHKRRLKMLVGIDLPVEVNIYGNRVAIMSSSRDLVGLIIEDQPIADTLRNLHRTMWQMLPEYSL</sequence>
<evidence type="ECO:0000313" key="3">
    <source>
        <dbReference type="Proteomes" id="UP000176377"/>
    </source>
</evidence>
<evidence type="ECO:0000313" key="2">
    <source>
        <dbReference type="EMBL" id="OGG59507.1"/>
    </source>
</evidence>
<proteinExistence type="predicted"/>
<dbReference type="Proteomes" id="UP000176377">
    <property type="component" value="Unassembled WGS sequence"/>
</dbReference>
<dbReference type="PANTHER" id="PTHR34293">
    <property type="entry name" value="HTH-TYPE TRANSCRIPTIONAL REGULATOR TRMBL2"/>
    <property type="match status" value="1"/>
</dbReference>
<dbReference type="InterPro" id="IPR051797">
    <property type="entry name" value="TrmB-like"/>
</dbReference>
<dbReference type="Gene3D" id="1.10.10.10">
    <property type="entry name" value="Winged helix-like DNA-binding domain superfamily/Winged helix DNA-binding domain"/>
    <property type="match status" value="1"/>
</dbReference>
<gene>
    <name evidence="2" type="ORF">A2765_01955</name>
</gene>
<comment type="caution">
    <text evidence="2">The sequence shown here is derived from an EMBL/GenBank/DDBJ whole genome shotgun (WGS) entry which is preliminary data.</text>
</comment>
<reference evidence="2 3" key="1">
    <citation type="journal article" date="2016" name="Nat. Commun.">
        <title>Thousands of microbial genomes shed light on interconnected biogeochemical processes in an aquifer system.</title>
        <authorList>
            <person name="Anantharaman K."/>
            <person name="Brown C.T."/>
            <person name="Hug L.A."/>
            <person name="Sharon I."/>
            <person name="Castelle C.J."/>
            <person name="Probst A.J."/>
            <person name="Thomas B.C."/>
            <person name="Singh A."/>
            <person name="Wilkins M.J."/>
            <person name="Karaoz U."/>
            <person name="Brodie E.L."/>
            <person name="Williams K.H."/>
            <person name="Hubbard S.S."/>
            <person name="Banfield J.F."/>
        </authorList>
    </citation>
    <scope>NUCLEOTIDE SEQUENCE [LARGE SCALE GENOMIC DNA]</scope>
</reference>
<dbReference type="PANTHER" id="PTHR34293:SF1">
    <property type="entry name" value="HTH-TYPE TRANSCRIPTIONAL REGULATOR TRMBL2"/>
    <property type="match status" value="1"/>
</dbReference>
<accession>A0A1F6DDW5</accession>
<dbReference type="Pfam" id="PF01978">
    <property type="entry name" value="TrmB"/>
    <property type="match status" value="1"/>
</dbReference>
<dbReference type="SUPFAM" id="SSF46785">
    <property type="entry name" value="Winged helix' DNA-binding domain"/>
    <property type="match status" value="1"/>
</dbReference>
<feature type="domain" description="Transcription regulator TrmB N-terminal" evidence="1">
    <location>
        <begin position="15"/>
        <end position="71"/>
    </location>
</feature>
<dbReference type="InterPro" id="IPR036388">
    <property type="entry name" value="WH-like_DNA-bd_sf"/>
</dbReference>
<dbReference type="EMBL" id="MFLA01000018">
    <property type="protein sequence ID" value="OGG59507.1"/>
    <property type="molecule type" value="Genomic_DNA"/>
</dbReference>
<dbReference type="InterPro" id="IPR036390">
    <property type="entry name" value="WH_DNA-bd_sf"/>
</dbReference>
<dbReference type="AlphaFoldDB" id="A0A1F6DDW5"/>
<organism evidence="2 3">
    <name type="scientific">Candidatus Kaiserbacteria bacterium RIFCSPHIGHO2_01_FULL_56_24</name>
    <dbReference type="NCBI Taxonomy" id="1798487"/>
    <lineage>
        <taxon>Bacteria</taxon>
        <taxon>Candidatus Kaiseribacteriota</taxon>
    </lineage>
</organism>
<protein>
    <recommendedName>
        <fullName evidence="1">Transcription regulator TrmB N-terminal domain-containing protein</fullName>
    </recommendedName>
</protein>
<evidence type="ECO:0000259" key="1">
    <source>
        <dbReference type="Pfam" id="PF01978"/>
    </source>
</evidence>
<name>A0A1F6DDW5_9BACT</name>